<feature type="compositionally biased region" description="Polar residues" evidence="1">
    <location>
        <begin position="9"/>
        <end position="19"/>
    </location>
</feature>
<evidence type="ECO:0000256" key="1">
    <source>
        <dbReference type="SAM" id="MobiDB-lite"/>
    </source>
</evidence>
<reference evidence="2" key="2">
    <citation type="journal article" date="2015" name="Fish Shellfish Immunol.">
        <title>Early steps in the European eel (Anguilla anguilla)-Vibrio vulnificus interaction in the gills: Role of the RtxA13 toxin.</title>
        <authorList>
            <person name="Callol A."/>
            <person name="Pajuelo D."/>
            <person name="Ebbesson L."/>
            <person name="Teles M."/>
            <person name="MacKenzie S."/>
            <person name="Amaro C."/>
        </authorList>
    </citation>
    <scope>NUCLEOTIDE SEQUENCE</scope>
</reference>
<evidence type="ECO:0000313" key="2">
    <source>
        <dbReference type="EMBL" id="JAH21596.1"/>
    </source>
</evidence>
<reference evidence="2" key="1">
    <citation type="submission" date="2014-11" db="EMBL/GenBank/DDBJ databases">
        <authorList>
            <person name="Amaro Gonzalez C."/>
        </authorList>
    </citation>
    <scope>NUCLEOTIDE SEQUENCE</scope>
</reference>
<dbReference type="EMBL" id="GBXM01086981">
    <property type="protein sequence ID" value="JAH21596.1"/>
    <property type="molecule type" value="Transcribed_RNA"/>
</dbReference>
<sequence>MPEDRQRLTGRSDTGNSLKGHSRDRVVGHERGGGLLSN</sequence>
<feature type="compositionally biased region" description="Basic and acidic residues" evidence="1">
    <location>
        <begin position="21"/>
        <end position="32"/>
    </location>
</feature>
<protein>
    <submittedName>
        <fullName evidence="2">Uncharacterized protein</fullName>
    </submittedName>
</protein>
<accession>A0A0E9QXB4</accession>
<name>A0A0E9QXB4_ANGAN</name>
<dbReference type="AlphaFoldDB" id="A0A0E9QXB4"/>
<proteinExistence type="predicted"/>
<feature type="region of interest" description="Disordered" evidence="1">
    <location>
        <begin position="1"/>
        <end position="38"/>
    </location>
</feature>
<organism evidence="2">
    <name type="scientific">Anguilla anguilla</name>
    <name type="common">European freshwater eel</name>
    <name type="synonym">Muraena anguilla</name>
    <dbReference type="NCBI Taxonomy" id="7936"/>
    <lineage>
        <taxon>Eukaryota</taxon>
        <taxon>Metazoa</taxon>
        <taxon>Chordata</taxon>
        <taxon>Craniata</taxon>
        <taxon>Vertebrata</taxon>
        <taxon>Euteleostomi</taxon>
        <taxon>Actinopterygii</taxon>
        <taxon>Neopterygii</taxon>
        <taxon>Teleostei</taxon>
        <taxon>Anguilliformes</taxon>
        <taxon>Anguillidae</taxon>
        <taxon>Anguilla</taxon>
    </lineage>
</organism>